<sequence length="151" mass="18215">MFSRAQIYIRRSLNPKEREAKLVTNNQKRKPTKKKLDNLPESSTHIFSWAQIHIRQSLEPKERKTKLVTRQSKKKTHKNNLPESSTRMFSQAQIYIRQSLKIQRKKNKVTNKTTKKENPQRKFTRRFYLYFPDTDSRSAKSKNQKEEEQSY</sequence>
<evidence type="ECO:0000313" key="2">
    <source>
        <dbReference type="EMBL" id="CAG8670401.1"/>
    </source>
</evidence>
<keyword evidence="3" id="KW-1185">Reference proteome</keyword>
<accession>A0ABN7UT60</accession>
<proteinExistence type="predicted"/>
<gene>
    <name evidence="2" type="ORF">GMARGA_LOCUS10387</name>
</gene>
<feature type="compositionally biased region" description="Polar residues" evidence="1">
    <location>
        <begin position="79"/>
        <end position="89"/>
    </location>
</feature>
<comment type="caution">
    <text evidence="2">The sequence shown here is derived from an EMBL/GenBank/DDBJ whole genome shotgun (WGS) entry which is preliminary data.</text>
</comment>
<dbReference type="Proteomes" id="UP000789901">
    <property type="component" value="Unassembled WGS sequence"/>
</dbReference>
<feature type="region of interest" description="Disordered" evidence="1">
    <location>
        <begin position="58"/>
        <end position="89"/>
    </location>
</feature>
<dbReference type="EMBL" id="CAJVQB010005807">
    <property type="protein sequence ID" value="CAG8670401.1"/>
    <property type="molecule type" value="Genomic_DNA"/>
</dbReference>
<protein>
    <submittedName>
        <fullName evidence="2">22734_t:CDS:1</fullName>
    </submittedName>
</protein>
<reference evidence="2 3" key="1">
    <citation type="submission" date="2021-06" db="EMBL/GenBank/DDBJ databases">
        <authorList>
            <person name="Kallberg Y."/>
            <person name="Tangrot J."/>
            <person name="Rosling A."/>
        </authorList>
    </citation>
    <scope>NUCLEOTIDE SEQUENCE [LARGE SCALE GENOMIC DNA]</scope>
    <source>
        <strain evidence="2 3">120-4 pot B 10/14</strain>
    </source>
</reference>
<organism evidence="2 3">
    <name type="scientific">Gigaspora margarita</name>
    <dbReference type="NCBI Taxonomy" id="4874"/>
    <lineage>
        <taxon>Eukaryota</taxon>
        <taxon>Fungi</taxon>
        <taxon>Fungi incertae sedis</taxon>
        <taxon>Mucoromycota</taxon>
        <taxon>Glomeromycotina</taxon>
        <taxon>Glomeromycetes</taxon>
        <taxon>Diversisporales</taxon>
        <taxon>Gigasporaceae</taxon>
        <taxon>Gigaspora</taxon>
    </lineage>
</organism>
<feature type="region of interest" description="Disordered" evidence="1">
    <location>
        <begin position="105"/>
        <end position="128"/>
    </location>
</feature>
<name>A0ABN7UT60_GIGMA</name>
<evidence type="ECO:0000256" key="1">
    <source>
        <dbReference type="SAM" id="MobiDB-lite"/>
    </source>
</evidence>
<evidence type="ECO:0000313" key="3">
    <source>
        <dbReference type="Proteomes" id="UP000789901"/>
    </source>
</evidence>
<feature type="compositionally biased region" description="Basic residues" evidence="1">
    <location>
        <begin position="63"/>
        <end position="78"/>
    </location>
</feature>